<name>A0A8E2EPN9_9PEZI</name>
<sequence>MSFFLGRYSSAFRPLSIPVFRGSRQILRPGLSRPYSHYSSYGSGGAAKVVWGLIGANTAVFAVYKYAEPATRTSTGPFATTTHYPLYRKILNNFLISLDSVEAGKWWTIVTSTFFHMDLWHFLGNMFSMYAFGTILARHPGIRAIHVATLALGSGVFGSFGFLLHQYRRRQPNVKTFGLGASGAVMGMGAAAACLFPKHSVLLYGIIPVPLWLLIGGYFAFDSYYLDKPGTKVAHAGHLGGLCFGLVYYFLRLRRFGGVASIMRRSQ</sequence>
<evidence type="ECO:0000259" key="8">
    <source>
        <dbReference type="Pfam" id="PF01694"/>
    </source>
</evidence>
<dbReference type="Pfam" id="PF01694">
    <property type="entry name" value="Rhomboid"/>
    <property type="match status" value="1"/>
</dbReference>
<evidence type="ECO:0000256" key="6">
    <source>
        <dbReference type="ARBA" id="ARBA00023136"/>
    </source>
</evidence>
<dbReference type="InterPro" id="IPR022764">
    <property type="entry name" value="Peptidase_S54_rhomboid_dom"/>
</dbReference>
<feature type="transmembrane region" description="Helical" evidence="7">
    <location>
        <begin position="201"/>
        <end position="221"/>
    </location>
</feature>
<proteinExistence type="inferred from homology"/>
<feature type="transmembrane region" description="Helical" evidence="7">
    <location>
        <begin position="144"/>
        <end position="164"/>
    </location>
</feature>
<evidence type="ECO:0000313" key="10">
    <source>
        <dbReference type="Proteomes" id="UP000250140"/>
    </source>
</evidence>
<dbReference type="Proteomes" id="UP000250140">
    <property type="component" value="Unassembled WGS sequence"/>
</dbReference>
<comment type="subcellular location">
    <subcellularLocation>
        <location evidence="1">Membrane</location>
        <topology evidence="1">Multi-pass membrane protein</topology>
    </subcellularLocation>
</comment>
<feature type="transmembrane region" description="Helical" evidence="7">
    <location>
        <begin position="119"/>
        <end position="137"/>
    </location>
</feature>
<evidence type="ECO:0000256" key="2">
    <source>
        <dbReference type="ARBA" id="ARBA00009045"/>
    </source>
</evidence>
<keyword evidence="5 7" id="KW-1133">Transmembrane helix</keyword>
<dbReference type="EMBL" id="KV751007">
    <property type="protein sequence ID" value="OCL02083.1"/>
    <property type="molecule type" value="Genomic_DNA"/>
</dbReference>
<dbReference type="PANTHER" id="PTHR43731:SF14">
    <property type="entry name" value="PRESENILIN-ASSOCIATED RHOMBOID-LIKE PROTEIN, MITOCHONDRIAL"/>
    <property type="match status" value="1"/>
</dbReference>
<dbReference type="AlphaFoldDB" id="A0A8E2EPN9"/>
<reference evidence="9 10" key="1">
    <citation type="journal article" date="2016" name="Nat. Commun.">
        <title>Ectomycorrhizal ecology is imprinted in the genome of the dominant symbiotic fungus Cenococcum geophilum.</title>
        <authorList>
            <consortium name="DOE Joint Genome Institute"/>
            <person name="Peter M."/>
            <person name="Kohler A."/>
            <person name="Ohm R.A."/>
            <person name="Kuo A."/>
            <person name="Krutzmann J."/>
            <person name="Morin E."/>
            <person name="Arend M."/>
            <person name="Barry K.W."/>
            <person name="Binder M."/>
            <person name="Choi C."/>
            <person name="Clum A."/>
            <person name="Copeland A."/>
            <person name="Grisel N."/>
            <person name="Haridas S."/>
            <person name="Kipfer T."/>
            <person name="LaButti K."/>
            <person name="Lindquist E."/>
            <person name="Lipzen A."/>
            <person name="Maire R."/>
            <person name="Meier B."/>
            <person name="Mihaltcheva S."/>
            <person name="Molinier V."/>
            <person name="Murat C."/>
            <person name="Poggeler S."/>
            <person name="Quandt C.A."/>
            <person name="Sperisen C."/>
            <person name="Tritt A."/>
            <person name="Tisserant E."/>
            <person name="Crous P.W."/>
            <person name="Henrissat B."/>
            <person name="Nehls U."/>
            <person name="Egli S."/>
            <person name="Spatafora J.W."/>
            <person name="Grigoriev I.V."/>
            <person name="Martin F.M."/>
        </authorList>
    </citation>
    <scope>NUCLEOTIDE SEQUENCE [LARGE SCALE GENOMIC DNA]</scope>
    <source>
        <strain evidence="9 10">CBS 207.34</strain>
    </source>
</reference>
<evidence type="ECO:0000256" key="3">
    <source>
        <dbReference type="ARBA" id="ARBA00022692"/>
    </source>
</evidence>
<dbReference type="InterPro" id="IPR035952">
    <property type="entry name" value="Rhomboid-like_sf"/>
</dbReference>
<comment type="similarity">
    <text evidence="2">Belongs to the peptidase S54 family.</text>
</comment>
<dbReference type="OrthoDB" id="418595at2759"/>
<keyword evidence="3 7" id="KW-0812">Transmembrane</keyword>
<protein>
    <submittedName>
        <fullName evidence="9">Rhomboid-domain-containing protein</fullName>
    </submittedName>
</protein>
<keyword evidence="6 7" id="KW-0472">Membrane</keyword>
<gene>
    <name evidence="9" type="ORF">AOQ84DRAFT_229646</name>
</gene>
<evidence type="ECO:0000313" key="9">
    <source>
        <dbReference type="EMBL" id="OCL02083.1"/>
    </source>
</evidence>
<evidence type="ECO:0000256" key="1">
    <source>
        <dbReference type="ARBA" id="ARBA00004141"/>
    </source>
</evidence>
<keyword evidence="10" id="KW-1185">Reference proteome</keyword>
<feature type="domain" description="Peptidase S54 rhomboid" evidence="8">
    <location>
        <begin position="104"/>
        <end position="254"/>
    </location>
</feature>
<dbReference type="PANTHER" id="PTHR43731">
    <property type="entry name" value="RHOMBOID PROTEASE"/>
    <property type="match status" value="1"/>
</dbReference>
<dbReference type="GO" id="GO:0006465">
    <property type="term" value="P:signal peptide processing"/>
    <property type="evidence" value="ECO:0007669"/>
    <property type="project" value="TreeGrafter"/>
</dbReference>
<evidence type="ECO:0000256" key="4">
    <source>
        <dbReference type="ARBA" id="ARBA00022801"/>
    </source>
</evidence>
<feature type="transmembrane region" description="Helical" evidence="7">
    <location>
        <begin position="233"/>
        <end position="251"/>
    </location>
</feature>
<dbReference type="GO" id="GO:0016020">
    <property type="term" value="C:membrane"/>
    <property type="evidence" value="ECO:0007669"/>
    <property type="project" value="UniProtKB-SubCell"/>
</dbReference>
<accession>A0A8E2EPN9</accession>
<dbReference type="InterPro" id="IPR050925">
    <property type="entry name" value="Rhomboid_protease_S54"/>
</dbReference>
<evidence type="ECO:0000256" key="7">
    <source>
        <dbReference type="SAM" id="Phobius"/>
    </source>
</evidence>
<dbReference type="GO" id="GO:0004252">
    <property type="term" value="F:serine-type endopeptidase activity"/>
    <property type="evidence" value="ECO:0007669"/>
    <property type="project" value="InterPro"/>
</dbReference>
<dbReference type="Gene3D" id="1.20.1540.10">
    <property type="entry name" value="Rhomboid-like"/>
    <property type="match status" value="1"/>
</dbReference>
<keyword evidence="4" id="KW-0378">Hydrolase</keyword>
<dbReference type="SUPFAM" id="SSF144091">
    <property type="entry name" value="Rhomboid-like"/>
    <property type="match status" value="1"/>
</dbReference>
<organism evidence="9 10">
    <name type="scientific">Glonium stellatum</name>
    <dbReference type="NCBI Taxonomy" id="574774"/>
    <lineage>
        <taxon>Eukaryota</taxon>
        <taxon>Fungi</taxon>
        <taxon>Dikarya</taxon>
        <taxon>Ascomycota</taxon>
        <taxon>Pezizomycotina</taxon>
        <taxon>Dothideomycetes</taxon>
        <taxon>Pleosporomycetidae</taxon>
        <taxon>Gloniales</taxon>
        <taxon>Gloniaceae</taxon>
        <taxon>Glonium</taxon>
    </lineage>
</organism>
<evidence type="ECO:0000256" key="5">
    <source>
        <dbReference type="ARBA" id="ARBA00022989"/>
    </source>
</evidence>